<dbReference type="AlphaFoldDB" id="A0AAN7YTG5"/>
<feature type="compositionally biased region" description="Acidic residues" evidence="1">
    <location>
        <begin position="156"/>
        <end position="175"/>
    </location>
</feature>
<organism evidence="2 3">
    <name type="scientific">Dictyostelium firmibasis</name>
    <dbReference type="NCBI Taxonomy" id="79012"/>
    <lineage>
        <taxon>Eukaryota</taxon>
        <taxon>Amoebozoa</taxon>
        <taxon>Evosea</taxon>
        <taxon>Eumycetozoa</taxon>
        <taxon>Dictyostelia</taxon>
        <taxon>Dictyosteliales</taxon>
        <taxon>Dictyosteliaceae</taxon>
        <taxon>Dictyostelium</taxon>
    </lineage>
</organism>
<evidence type="ECO:0000313" key="2">
    <source>
        <dbReference type="EMBL" id="KAK5584419.1"/>
    </source>
</evidence>
<evidence type="ECO:0000313" key="3">
    <source>
        <dbReference type="Proteomes" id="UP001344447"/>
    </source>
</evidence>
<dbReference type="EMBL" id="JAVFKY010000001">
    <property type="protein sequence ID" value="KAK5584419.1"/>
    <property type="molecule type" value="Genomic_DNA"/>
</dbReference>
<keyword evidence="3" id="KW-1185">Reference proteome</keyword>
<evidence type="ECO:0000256" key="1">
    <source>
        <dbReference type="SAM" id="MobiDB-lite"/>
    </source>
</evidence>
<dbReference type="SUPFAM" id="SSF63491">
    <property type="entry name" value="BAG domain"/>
    <property type="match status" value="1"/>
</dbReference>
<feature type="compositionally biased region" description="Low complexity" evidence="1">
    <location>
        <begin position="227"/>
        <end position="252"/>
    </location>
</feature>
<reference evidence="2 3" key="1">
    <citation type="submission" date="2023-11" db="EMBL/GenBank/DDBJ databases">
        <title>Dfirmibasis_genome.</title>
        <authorList>
            <person name="Edelbroek B."/>
            <person name="Kjellin J."/>
            <person name="Jerlstrom-Hultqvist J."/>
            <person name="Soderbom F."/>
        </authorList>
    </citation>
    <scope>NUCLEOTIDE SEQUENCE [LARGE SCALE GENOMIC DNA]</scope>
    <source>
        <strain evidence="2 3">TNS-C-14</strain>
    </source>
</reference>
<gene>
    <name evidence="2" type="ORF">RB653_006030</name>
</gene>
<accession>A0AAN7YTG5</accession>
<proteinExistence type="predicted"/>
<protein>
    <submittedName>
        <fullName evidence="2">Uncharacterized protein</fullName>
    </submittedName>
</protein>
<feature type="region of interest" description="Disordered" evidence="1">
    <location>
        <begin position="105"/>
        <end position="178"/>
    </location>
</feature>
<name>A0AAN7YTG5_9MYCE</name>
<feature type="compositionally biased region" description="Low complexity" evidence="1">
    <location>
        <begin position="140"/>
        <end position="155"/>
    </location>
</feature>
<dbReference type="Proteomes" id="UP001344447">
    <property type="component" value="Unassembled WGS sequence"/>
</dbReference>
<feature type="region of interest" description="Disordered" evidence="1">
    <location>
        <begin position="227"/>
        <end position="292"/>
    </location>
</feature>
<comment type="caution">
    <text evidence="2">The sequence shown here is derived from an EMBL/GenBank/DDBJ whole genome shotgun (WGS) entry which is preliminary data.</text>
</comment>
<sequence>MSYNDNKTTTTTTNDSGSAIANGINLEKILADVKECNYNLVNSITATEAIQKEKEALEKELSTTSTIRDEKRIKKLQYNISLQTETLMKTLMKLDSLSITGHIKHSHKIKKEVKKERQLQQQFEDDLDLNTSGDSRNRSESNSTTNTTSSNFSDSDSSDSDSSESNDGSESDSEEYIPKFSPHKLRKYRKQLVNRIMRLIDYLDVLSNETKELKKKYEESIINNTAAYNNNDSNENISFNNNNKNNNNNNNEFSKRSHNNSHYGHQQIPHHQHKGERKQPTVGQNRNSNNNAQQQRNRFTDRFAHQRQSSYDNDSPFEFKEFSNHINNDELYPFGEEEENNFDMDNFESPSSTLNRYRSNSGRDNLPRMFRRF</sequence>